<dbReference type="STRING" id="1610493.RPIT_03520"/>
<dbReference type="InterPro" id="IPR015168">
    <property type="entry name" value="SsuA/THI5"/>
</dbReference>
<dbReference type="InterPro" id="IPR006311">
    <property type="entry name" value="TAT_signal"/>
</dbReference>
<gene>
    <name evidence="1" type="ORF">RPIT_03520</name>
</gene>
<dbReference type="InterPro" id="IPR019546">
    <property type="entry name" value="TAT_signal_bac_arc"/>
</dbReference>
<dbReference type="PANTHER" id="PTHR31528:SF15">
    <property type="entry name" value="RIBOFLAVIN-BINDING PROTEIN RIBY"/>
    <property type="match status" value="1"/>
</dbReference>
<dbReference type="Gene3D" id="3.40.190.10">
    <property type="entry name" value="Periplasmic binding protein-like II"/>
    <property type="match status" value="2"/>
</dbReference>
<dbReference type="PANTHER" id="PTHR31528">
    <property type="entry name" value="4-AMINO-5-HYDROXYMETHYL-2-METHYLPYRIMIDINE PHOSPHATE SYNTHASE THI11-RELATED"/>
    <property type="match status" value="1"/>
</dbReference>
<dbReference type="GO" id="GO:0009228">
    <property type="term" value="P:thiamine biosynthetic process"/>
    <property type="evidence" value="ECO:0007669"/>
    <property type="project" value="InterPro"/>
</dbReference>
<dbReference type="RefSeq" id="WP_077340673.1">
    <property type="nucleotide sequence ID" value="NZ_CP019605.1"/>
</dbReference>
<dbReference type="PROSITE" id="PS51257">
    <property type="entry name" value="PROKAR_LIPOPROTEIN"/>
    <property type="match status" value="1"/>
</dbReference>
<sequence>MINRRNFIRGAAAVGIASAVGCAPSRPSTSEQLTVGLTYIPNVQFSAFYVGVAEGIFAKHGLDVKLRHHGQQEDLFGAILRGEEDVVFASADEGVVAAAQGNDLRTFATSYQRYPIEVVGDARAAGVDPSGGLEMLAGRSLGIPGHFGSSYYAALVAMHNAGLSEDEVQLTDIGFTTVAAIAGRKVDFAMAFSNNEVIQLEAQGIPLAVLPIQDPSAPSLVGPGLLTRGTTLGDDVLAALAAAMKESEEAVIADPELALDATAREVPALADPAQKESAEKVLLATTELWAPNGEVSVAVDAAAMDRMATLLTDVGIIEAPPSDFYIA</sequence>
<dbReference type="InterPro" id="IPR027939">
    <property type="entry name" value="NMT1/THI5"/>
</dbReference>
<dbReference type="OrthoDB" id="174578at2"/>
<dbReference type="SUPFAM" id="SSF53850">
    <property type="entry name" value="Periplasmic binding protein-like II"/>
    <property type="match status" value="1"/>
</dbReference>
<keyword evidence="2" id="KW-1185">Reference proteome</keyword>
<evidence type="ECO:0000313" key="1">
    <source>
        <dbReference type="EMBL" id="AQP43997.1"/>
    </source>
</evidence>
<dbReference type="Pfam" id="PF09084">
    <property type="entry name" value="NMT1"/>
    <property type="match status" value="1"/>
</dbReference>
<evidence type="ECO:0000313" key="2">
    <source>
        <dbReference type="Proteomes" id="UP000188324"/>
    </source>
</evidence>
<dbReference type="NCBIfam" id="TIGR01409">
    <property type="entry name" value="TAT_signal_seq"/>
    <property type="match status" value="1"/>
</dbReference>
<dbReference type="EMBL" id="CP019605">
    <property type="protein sequence ID" value="AQP43997.1"/>
    <property type="molecule type" value="Genomic_DNA"/>
</dbReference>
<dbReference type="PROSITE" id="PS51318">
    <property type="entry name" value="TAT"/>
    <property type="match status" value="1"/>
</dbReference>
<dbReference type="Proteomes" id="UP000188324">
    <property type="component" value="Chromosome"/>
</dbReference>
<dbReference type="KEGG" id="tfl:RPIT_03520"/>
<accession>A0A1Q2CD25</accession>
<proteinExistence type="predicted"/>
<reference evidence="1 2" key="1">
    <citation type="journal article" date="2016" name="Int. J. Syst. Evol. Microbiol.">
        <title>Tessaracoccus flavus sp. nov., isolated from the drainage system of a lindane-producing factory.</title>
        <authorList>
            <person name="Kumari R."/>
            <person name="Singh P."/>
            <person name="Schumann P."/>
            <person name="Lal R."/>
        </authorList>
    </citation>
    <scope>NUCLEOTIDE SEQUENCE [LARGE SCALE GENOMIC DNA]</scope>
    <source>
        <strain evidence="1 2">RP1T</strain>
    </source>
</reference>
<dbReference type="AlphaFoldDB" id="A0A1Q2CD25"/>
<protein>
    <submittedName>
        <fullName evidence="1">Uncharacterized protein</fullName>
    </submittedName>
</protein>
<organism evidence="1 2">
    <name type="scientific">Tessaracoccus flavus</name>
    <dbReference type="NCBI Taxonomy" id="1610493"/>
    <lineage>
        <taxon>Bacteria</taxon>
        <taxon>Bacillati</taxon>
        <taxon>Actinomycetota</taxon>
        <taxon>Actinomycetes</taxon>
        <taxon>Propionibacteriales</taxon>
        <taxon>Propionibacteriaceae</taxon>
        <taxon>Tessaracoccus</taxon>
    </lineage>
</organism>
<name>A0A1Q2CD25_9ACTN</name>